<sequence length="231" mass="25999">MASAAFDLVSFVREKAEDGTSPCEIVPKRWVSEGLKTCNWPGSNRYFSAFKRCLAPTISTNKRKIISAAKDWPPQESSVVDKSVLHRLERIERKVEDVLDFLKNLKGLSISIVKKRDTCPDLPLKTFESVSTFGIHISDETNISSLVPFLARTGVIGEKDSTERKGVVRKSQPSKVGLMKHRFLVHLIKTVRTMDPGATKKGIEAVIQYWLKHAKRRIFRSSDGRVSDNNS</sequence>
<comment type="caution">
    <text evidence="1">The sequence shown here is derived from an EMBL/GenBank/DDBJ whole genome shotgun (WGS) entry which is preliminary data.</text>
</comment>
<dbReference type="EMBL" id="CAJVCH010568588">
    <property type="protein sequence ID" value="CAG7833115.1"/>
    <property type="molecule type" value="Genomic_DNA"/>
</dbReference>
<gene>
    <name evidence="1" type="ORF">AFUS01_LOCUS42761</name>
</gene>
<name>A0A8J2PQZ8_9HEXA</name>
<keyword evidence="2" id="KW-1185">Reference proteome</keyword>
<proteinExistence type="predicted"/>
<evidence type="ECO:0000313" key="2">
    <source>
        <dbReference type="Proteomes" id="UP000708208"/>
    </source>
</evidence>
<dbReference type="OrthoDB" id="6780942at2759"/>
<evidence type="ECO:0000313" key="1">
    <source>
        <dbReference type="EMBL" id="CAG7833115.1"/>
    </source>
</evidence>
<organism evidence="1 2">
    <name type="scientific">Allacma fusca</name>
    <dbReference type="NCBI Taxonomy" id="39272"/>
    <lineage>
        <taxon>Eukaryota</taxon>
        <taxon>Metazoa</taxon>
        <taxon>Ecdysozoa</taxon>
        <taxon>Arthropoda</taxon>
        <taxon>Hexapoda</taxon>
        <taxon>Collembola</taxon>
        <taxon>Symphypleona</taxon>
        <taxon>Sminthuridae</taxon>
        <taxon>Allacma</taxon>
    </lineage>
</organism>
<protein>
    <submittedName>
        <fullName evidence="1">Uncharacterized protein</fullName>
    </submittedName>
</protein>
<reference evidence="1" key="1">
    <citation type="submission" date="2021-06" db="EMBL/GenBank/DDBJ databases">
        <authorList>
            <person name="Hodson N. C."/>
            <person name="Mongue J. A."/>
            <person name="Jaron S. K."/>
        </authorList>
    </citation>
    <scope>NUCLEOTIDE SEQUENCE</scope>
</reference>
<dbReference type="AlphaFoldDB" id="A0A8J2PQZ8"/>
<dbReference type="Proteomes" id="UP000708208">
    <property type="component" value="Unassembled WGS sequence"/>
</dbReference>
<accession>A0A8J2PQZ8</accession>